<keyword evidence="1" id="KW-0472">Membrane</keyword>
<keyword evidence="1" id="KW-0812">Transmembrane</keyword>
<evidence type="ECO:0000313" key="3">
    <source>
        <dbReference type="Proteomes" id="UP000028725"/>
    </source>
</evidence>
<protein>
    <submittedName>
        <fullName evidence="2">Uncharacterized protein</fullName>
    </submittedName>
</protein>
<dbReference type="AlphaFoldDB" id="A0A085W958"/>
<keyword evidence="1" id="KW-1133">Transmembrane helix</keyword>
<sequence>MLLAGLWVSAASLACPDCPTARVVKASVLGEGFWTYLVMAVVPFLLIGALSAWLYRIGLSPRADGRRVG</sequence>
<name>A0A085W958_9BACT</name>
<feature type="transmembrane region" description="Helical" evidence="1">
    <location>
        <begin position="33"/>
        <end position="57"/>
    </location>
</feature>
<dbReference type="Proteomes" id="UP000028725">
    <property type="component" value="Unassembled WGS sequence"/>
</dbReference>
<comment type="caution">
    <text evidence="2">The sequence shown here is derived from an EMBL/GenBank/DDBJ whole genome shotgun (WGS) entry which is preliminary data.</text>
</comment>
<proteinExistence type="predicted"/>
<dbReference type="STRING" id="394096.DB31_2015"/>
<keyword evidence="3" id="KW-1185">Reference proteome</keyword>
<dbReference type="EMBL" id="JMCB01000014">
    <property type="protein sequence ID" value="KFE64221.1"/>
    <property type="molecule type" value="Genomic_DNA"/>
</dbReference>
<evidence type="ECO:0000256" key="1">
    <source>
        <dbReference type="SAM" id="Phobius"/>
    </source>
</evidence>
<gene>
    <name evidence="2" type="ORF">DB31_2015</name>
</gene>
<evidence type="ECO:0000313" key="2">
    <source>
        <dbReference type="EMBL" id="KFE64221.1"/>
    </source>
</evidence>
<reference evidence="2 3" key="1">
    <citation type="submission" date="2014-04" db="EMBL/GenBank/DDBJ databases">
        <title>Genome assembly of Hyalangium minutum DSM 14724.</title>
        <authorList>
            <person name="Sharma G."/>
            <person name="Subramanian S."/>
        </authorList>
    </citation>
    <scope>NUCLEOTIDE SEQUENCE [LARGE SCALE GENOMIC DNA]</scope>
    <source>
        <strain evidence="2 3">DSM 14724</strain>
    </source>
</reference>
<organism evidence="2 3">
    <name type="scientific">Hyalangium minutum</name>
    <dbReference type="NCBI Taxonomy" id="394096"/>
    <lineage>
        <taxon>Bacteria</taxon>
        <taxon>Pseudomonadati</taxon>
        <taxon>Myxococcota</taxon>
        <taxon>Myxococcia</taxon>
        <taxon>Myxococcales</taxon>
        <taxon>Cystobacterineae</taxon>
        <taxon>Archangiaceae</taxon>
        <taxon>Hyalangium</taxon>
    </lineage>
</organism>
<accession>A0A085W958</accession>